<evidence type="ECO:0000256" key="2">
    <source>
        <dbReference type="SAM" id="MobiDB-lite"/>
    </source>
</evidence>
<feature type="compositionally biased region" description="Polar residues" evidence="2">
    <location>
        <begin position="143"/>
        <end position="152"/>
    </location>
</feature>
<feature type="region of interest" description="Disordered" evidence="2">
    <location>
        <begin position="143"/>
        <end position="162"/>
    </location>
</feature>
<reference evidence="3 4" key="1">
    <citation type="journal article" date="2024" name="Nat. Commun.">
        <title>Phylogenomics reveals the evolutionary origins of lichenization in chlorophyte algae.</title>
        <authorList>
            <person name="Puginier C."/>
            <person name="Libourel C."/>
            <person name="Otte J."/>
            <person name="Skaloud P."/>
            <person name="Haon M."/>
            <person name="Grisel S."/>
            <person name="Petersen M."/>
            <person name="Berrin J.G."/>
            <person name="Delaux P.M."/>
            <person name="Dal Grande F."/>
            <person name="Keller J."/>
        </authorList>
    </citation>
    <scope>NUCLEOTIDE SEQUENCE [LARGE SCALE GENOMIC DNA]</scope>
    <source>
        <strain evidence="3 4">SAG 2145</strain>
    </source>
</reference>
<evidence type="ECO:0008006" key="5">
    <source>
        <dbReference type="Google" id="ProtNLM"/>
    </source>
</evidence>
<dbReference type="CDD" id="cd01838">
    <property type="entry name" value="Isoamyl_acetate_hydrolase_like"/>
    <property type="match status" value="1"/>
</dbReference>
<name>A0AAW1RBB0_9CHLO</name>
<comment type="caution">
    <text evidence="3">The sequence shown here is derived from an EMBL/GenBank/DDBJ whole genome shotgun (WGS) entry which is preliminary data.</text>
</comment>
<dbReference type="SUPFAM" id="SSF52266">
    <property type="entry name" value="SGNH hydrolase"/>
    <property type="match status" value="1"/>
</dbReference>
<dbReference type="PANTHER" id="PTHR14209:SF19">
    <property type="entry name" value="ISOAMYL ACETATE-HYDROLYZING ESTERASE 1 HOMOLOG"/>
    <property type="match status" value="1"/>
</dbReference>
<dbReference type="PANTHER" id="PTHR14209">
    <property type="entry name" value="ISOAMYL ACETATE-HYDROLYZING ESTERASE 1"/>
    <property type="match status" value="1"/>
</dbReference>
<evidence type="ECO:0000256" key="1">
    <source>
        <dbReference type="ARBA" id="ARBA00008668"/>
    </source>
</evidence>
<comment type="similarity">
    <text evidence="1">Belongs to the 'GDSL' lipolytic enzyme family.</text>
</comment>
<dbReference type="GO" id="GO:0016788">
    <property type="term" value="F:hydrolase activity, acting on ester bonds"/>
    <property type="evidence" value="ECO:0007669"/>
    <property type="project" value="InterPro"/>
</dbReference>
<dbReference type="Pfam" id="PF00657">
    <property type="entry name" value="Lipase_GDSL"/>
    <property type="match status" value="1"/>
</dbReference>
<organism evidence="3 4">
    <name type="scientific">Apatococcus lobatus</name>
    <dbReference type="NCBI Taxonomy" id="904363"/>
    <lineage>
        <taxon>Eukaryota</taxon>
        <taxon>Viridiplantae</taxon>
        <taxon>Chlorophyta</taxon>
        <taxon>core chlorophytes</taxon>
        <taxon>Trebouxiophyceae</taxon>
        <taxon>Chlorellales</taxon>
        <taxon>Chlorellaceae</taxon>
        <taxon>Apatococcus</taxon>
    </lineage>
</organism>
<accession>A0AAW1RBB0</accession>
<sequence>MSLGALRPGARQEFLLFGDSLTQRSFEDGGWGASLTHHYARKADIINRGLSGYNSRWAKYILPRVLELRSQPPALLTIWFGANDAVLPDRLKNRQYVPVSEYKSTLEGMVQVAKNVGVQNILLITPPPLDEAARIRWNQQADGVSEATSLPERTNAHTQHRDGQHRVFQLILQSIEAHFAELRVDNLPDDFPHHSLVDEADPKPSIVTW</sequence>
<evidence type="ECO:0000313" key="3">
    <source>
        <dbReference type="EMBL" id="KAK9831127.1"/>
    </source>
</evidence>
<dbReference type="Gene3D" id="3.40.50.1110">
    <property type="entry name" value="SGNH hydrolase"/>
    <property type="match status" value="1"/>
</dbReference>
<dbReference type="EMBL" id="JALJOS010000014">
    <property type="protein sequence ID" value="KAK9831127.1"/>
    <property type="molecule type" value="Genomic_DNA"/>
</dbReference>
<gene>
    <name evidence="3" type="ORF">WJX74_004350</name>
</gene>
<proteinExistence type="inferred from homology"/>
<dbReference type="InterPro" id="IPR001087">
    <property type="entry name" value="GDSL"/>
</dbReference>
<keyword evidence="4" id="KW-1185">Reference proteome</keyword>
<dbReference type="InterPro" id="IPR045136">
    <property type="entry name" value="Iah1-like"/>
</dbReference>
<evidence type="ECO:0000313" key="4">
    <source>
        <dbReference type="Proteomes" id="UP001438707"/>
    </source>
</evidence>
<dbReference type="InterPro" id="IPR036514">
    <property type="entry name" value="SGNH_hydro_sf"/>
</dbReference>
<dbReference type="AlphaFoldDB" id="A0AAW1RBB0"/>
<dbReference type="Proteomes" id="UP001438707">
    <property type="component" value="Unassembled WGS sequence"/>
</dbReference>
<protein>
    <recommendedName>
        <fullName evidence="5">SGNH hydrolase-type esterase domain-containing protein</fullName>
    </recommendedName>
</protein>